<feature type="compositionally biased region" description="Basic and acidic residues" evidence="5">
    <location>
        <begin position="809"/>
        <end position="832"/>
    </location>
</feature>
<dbReference type="InterPro" id="IPR012677">
    <property type="entry name" value="Nucleotide-bd_a/b_plait_sf"/>
</dbReference>
<comment type="subcellular location">
    <subcellularLocation>
        <location evidence="1">Nucleus</location>
    </subcellularLocation>
</comment>
<protein>
    <recommendedName>
        <fullName evidence="10">Hydrolase, alpha/beta domain protein</fullName>
    </recommendedName>
</protein>
<feature type="compositionally biased region" description="Basic and acidic residues" evidence="5">
    <location>
        <begin position="939"/>
        <end position="948"/>
    </location>
</feature>
<feature type="region of interest" description="Disordered" evidence="5">
    <location>
        <begin position="273"/>
        <end position="344"/>
    </location>
</feature>
<dbReference type="SUPFAM" id="SSF68906">
    <property type="entry name" value="SAP domain"/>
    <property type="match status" value="1"/>
</dbReference>
<dbReference type="InterPro" id="IPR000073">
    <property type="entry name" value="AB_hydrolase_1"/>
</dbReference>
<dbReference type="PANTHER" id="PTHR15683">
    <property type="entry name" value="SCAFFOLD ATTACHMENT FACTOR B-RELATED"/>
    <property type="match status" value="1"/>
</dbReference>
<dbReference type="InterPro" id="IPR029058">
    <property type="entry name" value="AB_hydrolase_fold"/>
</dbReference>
<evidence type="ECO:0000313" key="8">
    <source>
        <dbReference type="EMBL" id="KAK6731507.1"/>
    </source>
</evidence>
<feature type="compositionally biased region" description="Basic and acidic residues" evidence="5">
    <location>
        <begin position="562"/>
        <end position="591"/>
    </location>
</feature>
<evidence type="ECO:0000259" key="6">
    <source>
        <dbReference type="PROSITE" id="PS50102"/>
    </source>
</evidence>
<feature type="compositionally biased region" description="Low complexity" evidence="5">
    <location>
        <begin position="875"/>
        <end position="912"/>
    </location>
</feature>
<evidence type="ECO:0000256" key="4">
    <source>
        <dbReference type="PROSITE-ProRule" id="PRU00176"/>
    </source>
</evidence>
<dbReference type="InterPro" id="IPR051738">
    <property type="entry name" value="SAF_Modulators"/>
</dbReference>
<evidence type="ECO:0000256" key="1">
    <source>
        <dbReference type="ARBA" id="ARBA00004123"/>
    </source>
</evidence>
<evidence type="ECO:0000256" key="3">
    <source>
        <dbReference type="ARBA" id="ARBA00023242"/>
    </source>
</evidence>
<dbReference type="SUPFAM" id="SSF54928">
    <property type="entry name" value="RNA-binding domain, RBD"/>
    <property type="match status" value="1"/>
</dbReference>
<dbReference type="Pfam" id="PF02037">
    <property type="entry name" value="SAP"/>
    <property type="match status" value="1"/>
</dbReference>
<dbReference type="PANTHER" id="PTHR15683:SF8">
    <property type="entry name" value="SCAFFOLD ATTACHMENT FACTOR B, ISOFORM B"/>
    <property type="match status" value="1"/>
</dbReference>
<evidence type="ECO:0000256" key="5">
    <source>
        <dbReference type="SAM" id="MobiDB-lite"/>
    </source>
</evidence>
<dbReference type="SUPFAM" id="SSF53474">
    <property type="entry name" value="alpha/beta-Hydrolases"/>
    <property type="match status" value="1"/>
</dbReference>
<comment type="caution">
    <text evidence="8">The sequence shown here is derived from an EMBL/GenBank/DDBJ whole genome shotgun (WGS) entry which is preliminary data.</text>
</comment>
<feature type="compositionally biased region" description="Basic and acidic residues" evidence="5">
    <location>
        <begin position="780"/>
        <end position="794"/>
    </location>
</feature>
<proteinExistence type="predicted"/>
<dbReference type="Proteomes" id="UP001303046">
    <property type="component" value="Unassembled WGS sequence"/>
</dbReference>
<evidence type="ECO:0000256" key="2">
    <source>
        <dbReference type="ARBA" id="ARBA00022884"/>
    </source>
</evidence>
<dbReference type="InterPro" id="IPR000504">
    <property type="entry name" value="RRM_dom"/>
</dbReference>
<dbReference type="InterPro" id="IPR035979">
    <property type="entry name" value="RBD_domain_sf"/>
</dbReference>
<dbReference type="Gene3D" id="3.30.70.330">
    <property type="match status" value="1"/>
</dbReference>
<evidence type="ECO:0008006" key="10">
    <source>
        <dbReference type="Google" id="ProtNLM"/>
    </source>
</evidence>
<feature type="compositionally biased region" description="Polar residues" evidence="5">
    <location>
        <begin position="324"/>
        <end position="343"/>
    </location>
</feature>
<feature type="compositionally biased region" description="Low complexity" evidence="5">
    <location>
        <begin position="833"/>
        <end position="843"/>
    </location>
</feature>
<feature type="compositionally biased region" description="Low complexity" evidence="5">
    <location>
        <begin position="279"/>
        <end position="289"/>
    </location>
</feature>
<dbReference type="Gene3D" id="3.40.50.1820">
    <property type="entry name" value="alpha/beta hydrolase"/>
    <property type="match status" value="1"/>
</dbReference>
<dbReference type="PROSITE" id="PS50800">
    <property type="entry name" value="SAP"/>
    <property type="match status" value="1"/>
</dbReference>
<dbReference type="CDD" id="cd12417">
    <property type="entry name" value="RRM_SAFB_like"/>
    <property type="match status" value="1"/>
</dbReference>
<evidence type="ECO:0000259" key="7">
    <source>
        <dbReference type="PROSITE" id="PS50800"/>
    </source>
</evidence>
<feature type="compositionally biased region" description="Basic and acidic residues" evidence="5">
    <location>
        <begin position="511"/>
        <end position="536"/>
    </location>
</feature>
<keyword evidence="3" id="KW-0539">Nucleus</keyword>
<feature type="compositionally biased region" description="Polar residues" evidence="5">
    <location>
        <begin position="734"/>
        <end position="753"/>
    </location>
</feature>
<reference evidence="8 9" key="1">
    <citation type="submission" date="2023-08" db="EMBL/GenBank/DDBJ databases">
        <title>A Necator americanus chromosomal reference genome.</title>
        <authorList>
            <person name="Ilik V."/>
            <person name="Petrzelkova K.J."/>
            <person name="Pardy F."/>
            <person name="Fuh T."/>
            <person name="Niatou-Singa F.S."/>
            <person name="Gouil Q."/>
            <person name="Baker L."/>
            <person name="Ritchie M.E."/>
            <person name="Jex A.R."/>
            <person name="Gazzola D."/>
            <person name="Li H."/>
            <person name="Toshio Fujiwara R."/>
            <person name="Zhan B."/>
            <person name="Aroian R.V."/>
            <person name="Pafco B."/>
            <person name="Schwarz E.M."/>
        </authorList>
    </citation>
    <scope>NUCLEOTIDE SEQUENCE [LARGE SCALE GENOMIC DNA]</scope>
    <source>
        <strain evidence="8 9">Aroian</strain>
        <tissue evidence="8">Whole animal</tissue>
    </source>
</reference>
<sequence length="948" mass="104907">MASSSQRFLLLERNFCDLRRRFYSGKALELASIRYGDPSKDRERPPLIICHGLFGQKQNWHSVSKAMQRRLGCTIYSLDLRNHGESPWSDSMNYDDMSADVVGFLENLSKEINFRQFHLLGHSMGGRVAMRIAVEASWQRLIDRLIIEDVSPKAYEKEFAAHVTFRKYIHAMAAMDLSKSRREILKELEDIVPDIGGALLDIFLVELMTDCAVGEQKLLSELRVTELKQELEKRNLDKNGIKIILTDRLEKALIADGHDPATYLFRVNENMASPGSVKPSSPAISPAASMEDLTDGSGEKKEATSENGNGVGTGESQEEPMESDNVQATKDGNAENPNNADNLDNSKDLIIAEEPAGDPVGHVNEEEMLEDPLVDVPTEGNTAPAKSAVTVTAPTSTVKTPVQAPVNDDKEKDIASRSIWVRGLTSATKAADLKVLCTQFGKVVRAKIYTSKKQTTSACYGYVTMADSAAAEKAAAALHKTQIKGRTISVEKADRSKVPAVKTAGATAALARKDAPSDSAAAKRESEKKTNHDASKSTKTSVAAEKSQSESKGGKNTSTTQSKRDDARSDRKRDDKDTRRLSNSERRDSGTRRVFAYTFQNRKRPFKLSDSKREPYRRAPARDPRRDSQRTITAARRFPASTRGVPTRGLRGRITRPGDRANSYLSIRRPEAMSQRDLLTLMRRKEEEHRRREAEIEKERALERERERIRFEREQLEKERLQLQLQAALQQQKMATMNSSRTKSTYLPTSGHASSRGRHEYRDNRSSRGDKVSSTVHRRTSGDTRRPSTTDDRSRSRHVGGGDRSSSSRIERDRSDHKPAPSSTRERGRGHESYGSSRGHSSSQPAAYSSRKEYDRVYPSSRDSASYTGRGGSSYYGSSGAWASSSSGYGSSSWQGGSGSAVGHSSSGSAWAGRGGTGSNGWSTFGSGAGTSSSSSLRYDYDKYQQRF</sequence>
<feature type="region of interest" description="Disordered" evidence="5">
    <location>
        <begin position="375"/>
        <end position="409"/>
    </location>
</feature>
<feature type="compositionally biased region" description="Low complexity" evidence="5">
    <location>
        <begin position="382"/>
        <end position="402"/>
    </location>
</feature>
<evidence type="ECO:0000313" key="9">
    <source>
        <dbReference type="Proteomes" id="UP001303046"/>
    </source>
</evidence>
<feature type="compositionally biased region" description="Basic and acidic residues" evidence="5">
    <location>
        <begin position="607"/>
        <end position="629"/>
    </location>
</feature>
<dbReference type="Gene3D" id="1.10.720.30">
    <property type="entry name" value="SAP domain"/>
    <property type="match status" value="1"/>
</dbReference>
<keyword evidence="9" id="KW-1185">Reference proteome</keyword>
<dbReference type="Pfam" id="PF00561">
    <property type="entry name" value="Abhydrolase_1"/>
    <property type="match status" value="1"/>
</dbReference>
<dbReference type="EMBL" id="JAVFWL010000001">
    <property type="protein sequence ID" value="KAK6731507.1"/>
    <property type="molecule type" value="Genomic_DNA"/>
</dbReference>
<dbReference type="SMART" id="SM00360">
    <property type="entry name" value="RRM"/>
    <property type="match status" value="1"/>
</dbReference>
<name>A0ABR1BYV4_NECAM</name>
<dbReference type="InterPro" id="IPR003034">
    <property type="entry name" value="SAP_dom"/>
</dbReference>
<gene>
    <name evidence="8" type="primary">Necator_chrI.g3896</name>
    <name evidence="8" type="ORF">RB195_007767</name>
</gene>
<feature type="domain" description="RRM" evidence="6">
    <location>
        <begin position="417"/>
        <end position="495"/>
    </location>
</feature>
<accession>A0ABR1BYV4</accession>
<organism evidence="8 9">
    <name type="scientific">Necator americanus</name>
    <name type="common">Human hookworm</name>
    <dbReference type="NCBI Taxonomy" id="51031"/>
    <lineage>
        <taxon>Eukaryota</taxon>
        <taxon>Metazoa</taxon>
        <taxon>Ecdysozoa</taxon>
        <taxon>Nematoda</taxon>
        <taxon>Chromadorea</taxon>
        <taxon>Rhabditida</taxon>
        <taxon>Rhabditina</taxon>
        <taxon>Rhabditomorpha</taxon>
        <taxon>Strongyloidea</taxon>
        <taxon>Ancylostomatidae</taxon>
        <taxon>Bunostominae</taxon>
        <taxon>Necator</taxon>
    </lineage>
</organism>
<feature type="compositionally biased region" description="Low complexity" evidence="5">
    <location>
        <begin position="921"/>
        <end position="936"/>
    </location>
</feature>
<feature type="region of interest" description="Disordered" evidence="5">
    <location>
        <begin position="732"/>
        <end position="948"/>
    </location>
</feature>
<dbReference type="SMART" id="SM00513">
    <property type="entry name" value="SAP"/>
    <property type="match status" value="1"/>
</dbReference>
<dbReference type="InterPro" id="IPR036361">
    <property type="entry name" value="SAP_dom_sf"/>
</dbReference>
<dbReference type="PROSITE" id="PS50102">
    <property type="entry name" value="RRM"/>
    <property type="match status" value="1"/>
</dbReference>
<feature type="compositionally biased region" description="Basic and acidic residues" evidence="5">
    <location>
        <begin position="757"/>
        <end position="771"/>
    </location>
</feature>
<keyword evidence="2 4" id="KW-0694">RNA-binding</keyword>
<feature type="region of interest" description="Disordered" evidence="5">
    <location>
        <begin position="504"/>
        <end position="631"/>
    </location>
</feature>
<feature type="domain" description="SAP" evidence="7">
    <location>
        <begin position="219"/>
        <end position="253"/>
    </location>
</feature>
<dbReference type="Pfam" id="PF00076">
    <property type="entry name" value="RRM_1"/>
    <property type="match status" value="1"/>
</dbReference>